<proteinExistence type="predicted"/>
<dbReference type="EMBL" id="CACRUL010000012">
    <property type="protein sequence ID" value="VYT96785.1"/>
    <property type="molecule type" value="Genomic_DNA"/>
</dbReference>
<sequence>MNPLGLDSKTTTKMQPYRFSDVSVKGTHVDIFVGNKKVTEALLTLDDKRGLVWKRFGDMKSTTSKELKAADKLISELKDNSQIMSLAKDHLKKTLTDFEGDLNDPKSTLEVRI</sequence>
<name>A0A6N3AW12_STROR</name>
<dbReference type="AlphaFoldDB" id="A0A6N3AW12"/>
<organism evidence="1">
    <name type="scientific">Streptococcus oralis</name>
    <dbReference type="NCBI Taxonomy" id="1303"/>
    <lineage>
        <taxon>Bacteria</taxon>
        <taxon>Bacillati</taxon>
        <taxon>Bacillota</taxon>
        <taxon>Bacilli</taxon>
        <taxon>Lactobacillales</taxon>
        <taxon>Streptococcaceae</taxon>
        <taxon>Streptococcus</taxon>
    </lineage>
</organism>
<protein>
    <submittedName>
        <fullName evidence="1">Uncharacterized protein</fullName>
    </submittedName>
</protein>
<reference evidence="1" key="1">
    <citation type="submission" date="2019-11" db="EMBL/GenBank/DDBJ databases">
        <authorList>
            <person name="Feng L."/>
        </authorList>
    </citation>
    <scope>NUCLEOTIDE SEQUENCE</scope>
    <source>
        <strain evidence="1">SrubneriLFYP117</strain>
    </source>
</reference>
<gene>
    <name evidence="1" type="ORF">SRLFYP117_00689</name>
</gene>
<dbReference type="RefSeq" id="WP_156676639.1">
    <property type="nucleotide sequence ID" value="NZ_CACRUL010000012.1"/>
</dbReference>
<accession>A0A6N3AW12</accession>
<evidence type="ECO:0000313" key="1">
    <source>
        <dbReference type="EMBL" id="VYT96785.1"/>
    </source>
</evidence>